<keyword evidence="7" id="KW-0472">Membrane</keyword>
<dbReference type="AlphaFoldDB" id="A0A9P6NJF5"/>
<accession>A0A9P6NJF5</accession>
<feature type="compositionally biased region" description="Low complexity" evidence="10">
    <location>
        <begin position="112"/>
        <end position="130"/>
    </location>
</feature>
<comment type="caution">
    <text evidence="12">The sequence shown here is derived from an EMBL/GenBank/DDBJ whole genome shotgun (WGS) entry which is preliminary data.</text>
</comment>
<keyword evidence="5" id="KW-1133">Transmembrane helix</keyword>
<dbReference type="OrthoDB" id="2507262at2759"/>
<dbReference type="FunFam" id="1.20.58.90:FF:000004">
    <property type="entry name" value="Syntaxin 10"/>
    <property type="match status" value="1"/>
</dbReference>
<dbReference type="Gene3D" id="1.20.5.110">
    <property type="match status" value="1"/>
</dbReference>
<evidence type="ECO:0000256" key="5">
    <source>
        <dbReference type="ARBA" id="ARBA00022989"/>
    </source>
</evidence>
<reference evidence="12" key="1">
    <citation type="submission" date="2013-11" db="EMBL/GenBank/DDBJ databases">
        <title>Genome sequence of the fusiform rust pathogen reveals effectors for host alternation and coevolution with pine.</title>
        <authorList>
            <consortium name="DOE Joint Genome Institute"/>
            <person name="Smith K."/>
            <person name="Pendleton A."/>
            <person name="Kubisiak T."/>
            <person name="Anderson C."/>
            <person name="Salamov A."/>
            <person name="Aerts A."/>
            <person name="Riley R."/>
            <person name="Clum A."/>
            <person name="Lindquist E."/>
            <person name="Ence D."/>
            <person name="Campbell M."/>
            <person name="Kronenberg Z."/>
            <person name="Feau N."/>
            <person name="Dhillon B."/>
            <person name="Hamelin R."/>
            <person name="Burleigh J."/>
            <person name="Smith J."/>
            <person name="Yandell M."/>
            <person name="Nelson C."/>
            <person name="Grigoriev I."/>
            <person name="Davis J."/>
        </authorList>
    </citation>
    <scope>NUCLEOTIDE SEQUENCE</scope>
    <source>
        <strain evidence="12">G11</strain>
    </source>
</reference>
<protein>
    <recommendedName>
        <fullName evidence="11">Syntaxin 6/10/61 N-terminal domain-containing protein</fullName>
    </recommendedName>
</protein>
<evidence type="ECO:0000256" key="1">
    <source>
        <dbReference type="ARBA" id="ARBA00009063"/>
    </source>
</evidence>
<comment type="similarity">
    <text evidence="1">Belongs to the syntaxin family.</text>
</comment>
<evidence type="ECO:0000256" key="9">
    <source>
        <dbReference type="SAM" id="Coils"/>
    </source>
</evidence>
<dbReference type="SUPFAM" id="SSF47661">
    <property type="entry name" value="t-snare proteins"/>
    <property type="match status" value="1"/>
</dbReference>
<dbReference type="Proteomes" id="UP000886653">
    <property type="component" value="Unassembled WGS sequence"/>
</dbReference>
<name>A0A9P6NJF5_9BASI</name>
<dbReference type="InterPro" id="IPR010989">
    <property type="entry name" value="SNARE"/>
</dbReference>
<feature type="compositionally biased region" description="Polar residues" evidence="10">
    <location>
        <begin position="147"/>
        <end position="156"/>
    </location>
</feature>
<keyword evidence="13" id="KW-1185">Reference proteome</keyword>
<evidence type="ECO:0000256" key="7">
    <source>
        <dbReference type="ARBA" id="ARBA00023136"/>
    </source>
</evidence>
<sequence length="220" mass="24436">MSKDPYFEVKAEVESSLVSATALHSSYHRILLTLPPEAHATSDELAWARSELRATLSALMADISELDDAVNVLEKDIQASRKSKFGVSEEEVRRRRGWVKNVQAELNKMRVSSSSPLSPSSTSPLPNKSPAQATRNQGPSTYHPLAQSHSPSSQSGRLDDELEQFDQEQQHMIIDQQDRTLGTISGVVEVLREQASLMGREISEHNMSSSLFVYDLLSFP</sequence>
<evidence type="ECO:0000256" key="6">
    <source>
        <dbReference type="ARBA" id="ARBA00023034"/>
    </source>
</evidence>
<comment type="subcellular location">
    <subcellularLocation>
        <location evidence="8">Golgi apparatus</location>
        <location evidence="8">trans-Golgi network membrane</location>
        <topology evidence="8">Single-pass type IV membrane protein</topology>
    </subcellularLocation>
</comment>
<dbReference type="GO" id="GO:0048193">
    <property type="term" value="P:Golgi vesicle transport"/>
    <property type="evidence" value="ECO:0007669"/>
    <property type="project" value="InterPro"/>
</dbReference>
<proteinExistence type="inferred from homology"/>
<keyword evidence="2" id="KW-0813">Transport</keyword>
<evidence type="ECO:0000256" key="3">
    <source>
        <dbReference type="ARBA" id="ARBA00022692"/>
    </source>
</evidence>
<dbReference type="GO" id="GO:0016020">
    <property type="term" value="C:membrane"/>
    <property type="evidence" value="ECO:0007669"/>
    <property type="project" value="InterPro"/>
</dbReference>
<feature type="compositionally biased region" description="Polar residues" evidence="10">
    <location>
        <begin position="131"/>
        <end position="140"/>
    </location>
</feature>
<dbReference type="Pfam" id="PF09177">
    <property type="entry name" value="STX6_10_61_N"/>
    <property type="match status" value="1"/>
</dbReference>
<evidence type="ECO:0000313" key="13">
    <source>
        <dbReference type="Proteomes" id="UP000886653"/>
    </source>
</evidence>
<dbReference type="SUPFAM" id="SSF58038">
    <property type="entry name" value="SNARE fusion complex"/>
    <property type="match status" value="1"/>
</dbReference>
<evidence type="ECO:0000256" key="4">
    <source>
        <dbReference type="ARBA" id="ARBA00022927"/>
    </source>
</evidence>
<evidence type="ECO:0000313" key="12">
    <source>
        <dbReference type="EMBL" id="KAG0148136.1"/>
    </source>
</evidence>
<feature type="coiled-coil region" evidence="9">
    <location>
        <begin position="49"/>
        <end position="83"/>
    </location>
</feature>
<keyword evidence="4" id="KW-0653">Protein transport</keyword>
<gene>
    <name evidence="12" type="ORF">CROQUDRAFT_655271</name>
</gene>
<organism evidence="12 13">
    <name type="scientific">Cronartium quercuum f. sp. fusiforme G11</name>
    <dbReference type="NCBI Taxonomy" id="708437"/>
    <lineage>
        <taxon>Eukaryota</taxon>
        <taxon>Fungi</taxon>
        <taxon>Dikarya</taxon>
        <taxon>Basidiomycota</taxon>
        <taxon>Pucciniomycotina</taxon>
        <taxon>Pucciniomycetes</taxon>
        <taxon>Pucciniales</taxon>
        <taxon>Coleosporiaceae</taxon>
        <taxon>Cronartium</taxon>
    </lineage>
</organism>
<keyword evidence="3" id="KW-0812">Transmembrane</keyword>
<feature type="region of interest" description="Disordered" evidence="10">
    <location>
        <begin position="109"/>
        <end position="159"/>
    </location>
</feature>
<dbReference type="GO" id="GO:0015031">
    <property type="term" value="P:protein transport"/>
    <property type="evidence" value="ECO:0007669"/>
    <property type="project" value="UniProtKB-KW"/>
</dbReference>
<keyword evidence="9" id="KW-0175">Coiled coil</keyword>
<dbReference type="InterPro" id="IPR015260">
    <property type="entry name" value="Syntaxin-6/10/61_N"/>
</dbReference>
<keyword evidence="6" id="KW-0333">Golgi apparatus</keyword>
<dbReference type="Gene3D" id="1.20.58.90">
    <property type="match status" value="1"/>
</dbReference>
<evidence type="ECO:0000259" key="11">
    <source>
        <dbReference type="Pfam" id="PF09177"/>
    </source>
</evidence>
<feature type="domain" description="Syntaxin 6/10/61 N-terminal" evidence="11">
    <location>
        <begin position="4"/>
        <end position="110"/>
    </location>
</feature>
<dbReference type="CDD" id="cd21442">
    <property type="entry name" value="SNARE_NTD_STX6-like"/>
    <property type="match status" value="1"/>
</dbReference>
<dbReference type="GO" id="GO:0005794">
    <property type="term" value="C:Golgi apparatus"/>
    <property type="evidence" value="ECO:0007669"/>
    <property type="project" value="UniProtKB-SubCell"/>
</dbReference>
<evidence type="ECO:0000256" key="8">
    <source>
        <dbReference type="ARBA" id="ARBA00037801"/>
    </source>
</evidence>
<evidence type="ECO:0000256" key="10">
    <source>
        <dbReference type="SAM" id="MobiDB-lite"/>
    </source>
</evidence>
<dbReference type="EMBL" id="MU167240">
    <property type="protein sequence ID" value="KAG0148136.1"/>
    <property type="molecule type" value="Genomic_DNA"/>
</dbReference>
<evidence type="ECO:0000256" key="2">
    <source>
        <dbReference type="ARBA" id="ARBA00022448"/>
    </source>
</evidence>